<evidence type="ECO:0000259" key="5">
    <source>
        <dbReference type="Pfam" id="PF01979"/>
    </source>
</evidence>
<keyword evidence="1 4" id="KW-0479">Metal-binding</keyword>
<dbReference type="EMBL" id="MOXJ01000001">
    <property type="protein sequence ID" value="PDO11795.1"/>
    <property type="molecule type" value="Genomic_DNA"/>
</dbReference>
<dbReference type="EC" id="3.5.4.28" evidence="4"/>
<dbReference type="InterPro" id="IPR023512">
    <property type="entry name" value="Deaminase_MtaD/DadD"/>
</dbReference>
<dbReference type="FunFam" id="3.20.20.140:FF:000014">
    <property type="entry name" value="5-methylthioadenosine/S-adenosylhomocysteine deaminase"/>
    <property type="match status" value="1"/>
</dbReference>
<dbReference type="Gene3D" id="2.30.40.10">
    <property type="entry name" value="Urease, subunit C, domain 1"/>
    <property type="match status" value="1"/>
</dbReference>
<sequence>MARVLFAGGTFITMDERRPVVEGYMSVADGRIEWIGPERPTGEFDEIVDGRGKWFLPGLVNTHSHAAMSLLRGYGDDMELGEWLEKKMWPAEARFTGDDVYWGTLLAIVEMLKSGTTCFADMYDQMDRVAEAVAESGIRAALARGVIGLCPPEVQRAKLDDAVRFARQWNGAADGRITTMLAPHAPYTCPPEYIERIVEAAHELDLPVHIHLSETRREVEEHERKYGLRPVEHMARIGLFSRPCLAAHAVHLTDKEIEMLAQYGVHVSHNPGSNLKLASGFARLVDLLRAGVTVGLGTDGAASNNNLDMFEEIRLAALIAKATTGDATAVGAFQALRLGTVDGARALWLDDVGKLAPGMKADIIAVDAEQPHFYPRSDVVSHLVYAASGADVTDVWIDGQAVVRGRMCVRLDEERIRAEAEARFARLTGASKG</sequence>
<evidence type="ECO:0000256" key="4">
    <source>
        <dbReference type="HAMAP-Rule" id="MF_01281"/>
    </source>
</evidence>
<proteinExistence type="inferred from homology"/>
<dbReference type="InterPro" id="IPR032466">
    <property type="entry name" value="Metal_Hydrolase"/>
</dbReference>
<name>A0A2A6E469_9BACL</name>
<dbReference type="Pfam" id="PF01979">
    <property type="entry name" value="Amidohydro_1"/>
    <property type="match status" value="1"/>
</dbReference>
<comment type="function">
    <text evidence="4">Catalyzes the deamination of 5-methylthioadenosine and S-adenosyl-L-homocysteine into 5-methylthioinosine and S-inosyl-L-homocysteine, respectively. Is also able to deaminate adenosine.</text>
</comment>
<feature type="binding site" evidence="4">
    <location>
        <position position="65"/>
    </location>
    <ligand>
        <name>Zn(2+)</name>
        <dbReference type="ChEBI" id="CHEBI:29105"/>
    </ligand>
</feature>
<evidence type="ECO:0000256" key="2">
    <source>
        <dbReference type="ARBA" id="ARBA00022801"/>
    </source>
</evidence>
<dbReference type="Proteomes" id="UP000243688">
    <property type="component" value="Unassembled WGS sequence"/>
</dbReference>
<keyword evidence="2 4" id="KW-0378">Hydrolase</keyword>
<comment type="catalytic activity">
    <reaction evidence="4">
        <text>S-methyl-5'-thioadenosine + H2O + H(+) = S-methyl-5'-thioinosine + NH4(+)</text>
        <dbReference type="Rhea" id="RHEA:25025"/>
        <dbReference type="ChEBI" id="CHEBI:15377"/>
        <dbReference type="ChEBI" id="CHEBI:15378"/>
        <dbReference type="ChEBI" id="CHEBI:17509"/>
        <dbReference type="ChEBI" id="CHEBI:28938"/>
        <dbReference type="ChEBI" id="CHEBI:48595"/>
        <dbReference type="EC" id="3.5.4.31"/>
    </reaction>
</comment>
<feature type="binding site" evidence="4">
    <location>
        <position position="299"/>
    </location>
    <ligand>
        <name>Zn(2+)</name>
        <dbReference type="ChEBI" id="CHEBI:29105"/>
    </ligand>
</feature>
<dbReference type="InterPro" id="IPR050287">
    <property type="entry name" value="MTA/SAH_deaminase"/>
</dbReference>
<feature type="domain" description="Amidohydrolase-related" evidence="5">
    <location>
        <begin position="56"/>
        <end position="402"/>
    </location>
</feature>
<dbReference type="SUPFAM" id="SSF51338">
    <property type="entry name" value="Composite domain of metallo-dependent hydrolases"/>
    <property type="match status" value="1"/>
</dbReference>
<keyword evidence="3 4" id="KW-0862">Zinc</keyword>
<dbReference type="GO" id="GO:0046872">
    <property type="term" value="F:metal ion binding"/>
    <property type="evidence" value="ECO:0007669"/>
    <property type="project" value="UniProtKB-KW"/>
</dbReference>
<feature type="binding site" evidence="4">
    <location>
        <position position="92"/>
    </location>
    <ligand>
        <name>substrate</name>
    </ligand>
</feature>
<accession>A0A2A6E469</accession>
<feature type="binding site" evidence="4">
    <location>
        <position position="184"/>
    </location>
    <ligand>
        <name>substrate</name>
    </ligand>
</feature>
<feature type="binding site" evidence="4">
    <location>
        <position position="211"/>
    </location>
    <ligand>
        <name>Zn(2+)</name>
        <dbReference type="ChEBI" id="CHEBI:29105"/>
    </ligand>
</feature>
<feature type="binding site" evidence="4">
    <location>
        <position position="63"/>
    </location>
    <ligand>
        <name>Zn(2+)</name>
        <dbReference type="ChEBI" id="CHEBI:29105"/>
    </ligand>
</feature>
<comment type="caution">
    <text evidence="6">The sequence shown here is derived from an EMBL/GenBank/DDBJ whole genome shotgun (WGS) entry which is preliminary data.</text>
</comment>
<organism evidence="6 7">
    <name type="scientific">Candidatus Reconcilbacillus cellulovorans</name>
    <dbReference type="NCBI Taxonomy" id="1906605"/>
    <lineage>
        <taxon>Bacteria</taxon>
        <taxon>Bacillati</taxon>
        <taxon>Bacillota</taxon>
        <taxon>Bacilli</taxon>
        <taxon>Bacillales</taxon>
        <taxon>Paenibacillaceae</taxon>
        <taxon>Candidatus Reconcilbacillus</taxon>
    </lineage>
</organism>
<dbReference type="GO" id="GO:0050270">
    <property type="term" value="F:S-adenosylhomocysteine deaminase activity"/>
    <property type="evidence" value="ECO:0007669"/>
    <property type="project" value="UniProtKB-UniRule"/>
</dbReference>
<feature type="binding site" evidence="4">
    <location>
        <position position="299"/>
    </location>
    <ligand>
        <name>substrate</name>
    </ligand>
</feature>
<feature type="binding site" evidence="4">
    <location>
        <position position="156"/>
    </location>
    <ligand>
        <name>substrate</name>
    </ligand>
</feature>
<dbReference type="HAMAP" id="MF_01281">
    <property type="entry name" value="MTA_SAH_deamin"/>
    <property type="match status" value="1"/>
</dbReference>
<dbReference type="InterPro" id="IPR006680">
    <property type="entry name" value="Amidohydro-rel"/>
</dbReference>
<gene>
    <name evidence="4" type="primary">mtaD</name>
    <name evidence="6" type="ORF">BLM47_00650</name>
</gene>
<dbReference type="PANTHER" id="PTHR43794:SF11">
    <property type="entry name" value="AMIDOHYDROLASE-RELATED DOMAIN-CONTAINING PROTEIN"/>
    <property type="match status" value="1"/>
</dbReference>
<dbReference type="InterPro" id="IPR011059">
    <property type="entry name" value="Metal-dep_hydrolase_composite"/>
</dbReference>
<evidence type="ECO:0000313" key="7">
    <source>
        <dbReference type="Proteomes" id="UP000243688"/>
    </source>
</evidence>
<evidence type="ECO:0000256" key="1">
    <source>
        <dbReference type="ARBA" id="ARBA00022723"/>
    </source>
</evidence>
<dbReference type="CDD" id="cd01298">
    <property type="entry name" value="ATZ_TRZ_like"/>
    <property type="match status" value="1"/>
</dbReference>
<reference evidence="6 7" key="1">
    <citation type="submission" date="2016-12" db="EMBL/GenBank/DDBJ databases">
        <title>Candidatus Reconcilibacillus cellulovorans genome.</title>
        <authorList>
            <person name="Kolinko S."/>
            <person name="Wu Y.-W."/>
            <person name="Tachea F."/>
            <person name="Denzel E."/>
            <person name="Hiras J."/>
            <person name="Baecker N."/>
            <person name="Chan L.J."/>
            <person name="Eichorst S.A."/>
            <person name="Frey D."/>
            <person name="Adams P.D."/>
            <person name="Pray T."/>
            <person name="Tanjore D."/>
            <person name="Petzold C.J."/>
            <person name="Gladden J.M."/>
            <person name="Simmons B.A."/>
            <person name="Singer S.W."/>
        </authorList>
    </citation>
    <scope>NUCLEOTIDE SEQUENCE [LARGE SCALE GENOMIC DNA]</scope>
    <source>
        <strain evidence="6">JTherm</strain>
    </source>
</reference>
<protein>
    <recommendedName>
        <fullName evidence="4">5-methylthioadenosine/S-adenosylhomocysteine deaminase</fullName>
        <shortName evidence="4">MTA/SAH deaminase</shortName>
        <ecNumber evidence="4">3.5.4.28</ecNumber>
        <ecNumber evidence="4">3.5.4.31</ecNumber>
    </recommendedName>
</protein>
<comment type="similarity">
    <text evidence="4">Belongs to the metallo-dependent hydrolases superfamily. MTA/SAH deaminase family.</text>
</comment>
<comment type="catalytic activity">
    <reaction evidence="4">
        <text>S-adenosyl-L-homocysteine + H2O + H(+) = S-inosyl-L-homocysteine + NH4(+)</text>
        <dbReference type="Rhea" id="RHEA:20716"/>
        <dbReference type="ChEBI" id="CHEBI:15377"/>
        <dbReference type="ChEBI" id="CHEBI:15378"/>
        <dbReference type="ChEBI" id="CHEBI:28938"/>
        <dbReference type="ChEBI" id="CHEBI:57856"/>
        <dbReference type="ChEBI" id="CHEBI:57985"/>
        <dbReference type="EC" id="3.5.4.28"/>
    </reaction>
</comment>
<feature type="binding site" evidence="4">
    <location>
        <position position="214"/>
    </location>
    <ligand>
        <name>substrate</name>
    </ligand>
</feature>
<evidence type="ECO:0000256" key="3">
    <source>
        <dbReference type="ARBA" id="ARBA00022833"/>
    </source>
</evidence>
<dbReference type="AlphaFoldDB" id="A0A2A6E469"/>
<dbReference type="GO" id="GO:0090614">
    <property type="term" value="F:5'-methylthioadenosine deaminase activity"/>
    <property type="evidence" value="ECO:0007669"/>
    <property type="project" value="UniProtKB-UniRule"/>
</dbReference>
<dbReference type="Gene3D" id="3.20.20.140">
    <property type="entry name" value="Metal-dependent hydrolases"/>
    <property type="match status" value="1"/>
</dbReference>
<dbReference type="SUPFAM" id="SSF51556">
    <property type="entry name" value="Metallo-dependent hydrolases"/>
    <property type="match status" value="1"/>
</dbReference>
<feature type="binding site" evidence="4">
    <location>
        <position position="144"/>
    </location>
    <ligand>
        <name>substrate</name>
    </ligand>
</feature>
<evidence type="ECO:0000313" key="6">
    <source>
        <dbReference type="EMBL" id="PDO11795.1"/>
    </source>
</evidence>
<comment type="cofactor">
    <cofactor evidence="4">
        <name>Zn(2+)</name>
        <dbReference type="ChEBI" id="CHEBI:29105"/>
    </cofactor>
    <text evidence="4">Binds 1 zinc ion per subunit.</text>
</comment>
<dbReference type="PANTHER" id="PTHR43794">
    <property type="entry name" value="AMINOHYDROLASE SSNA-RELATED"/>
    <property type="match status" value="1"/>
</dbReference>
<dbReference type="EC" id="3.5.4.31" evidence="4"/>